<accession>A0A9Q4CDV5</accession>
<evidence type="ECO:0000256" key="1">
    <source>
        <dbReference type="SAM" id="SignalP"/>
    </source>
</evidence>
<protein>
    <recommendedName>
        <fullName evidence="4">Secreted protein</fullName>
    </recommendedName>
</protein>
<dbReference type="AlphaFoldDB" id="A0A9Q4CDV5"/>
<gene>
    <name evidence="2" type="ORF">OS123_04670</name>
</gene>
<feature type="chain" id="PRO_5040142602" description="Secreted protein" evidence="1">
    <location>
        <begin position="27"/>
        <end position="110"/>
    </location>
</feature>
<proteinExistence type="predicted"/>
<dbReference type="RefSeq" id="WP_267169271.1">
    <property type="nucleotide sequence ID" value="NZ_JAPMKX010000002.1"/>
</dbReference>
<dbReference type="Proteomes" id="UP001070238">
    <property type="component" value="Unassembled WGS sequence"/>
</dbReference>
<feature type="signal peptide" evidence="1">
    <location>
        <begin position="1"/>
        <end position="26"/>
    </location>
</feature>
<dbReference type="EMBL" id="JAPMKX010000002">
    <property type="protein sequence ID" value="MCX7537837.1"/>
    <property type="molecule type" value="Genomic_DNA"/>
</dbReference>
<reference evidence="2" key="1">
    <citation type="submission" date="2022-11" db="EMBL/GenBank/DDBJ databases">
        <title>Corynebacterium sp. isolated from Penguins.</title>
        <authorList>
            <person name="Sedlar K."/>
            <person name="Svec P."/>
        </authorList>
    </citation>
    <scope>NUCLEOTIDE SEQUENCE</scope>
    <source>
        <strain evidence="2">P5875</strain>
    </source>
</reference>
<evidence type="ECO:0000313" key="3">
    <source>
        <dbReference type="Proteomes" id="UP001070238"/>
    </source>
</evidence>
<evidence type="ECO:0000313" key="2">
    <source>
        <dbReference type="EMBL" id="MCX7537837.1"/>
    </source>
</evidence>
<name>A0A9Q4CDV5_9CORY</name>
<organism evidence="2 3">
    <name type="scientific">Corynebacterium antarcticum</name>
    <dbReference type="NCBI Taxonomy" id="2800405"/>
    <lineage>
        <taxon>Bacteria</taxon>
        <taxon>Bacillati</taxon>
        <taxon>Actinomycetota</taxon>
        <taxon>Actinomycetes</taxon>
        <taxon>Mycobacteriales</taxon>
        <taxon>Corynebacteriaceae</taxon>
        <taxon>Corynebacterium</taxon>
    </lineage>
</organism>
<evidence type="ECO:0008006" key="4">
    <source>
        <dbReference type="Google" id="ProtNLM"/>
    </source>
</evidence>
<keyword evidence="1" id="KW-0732">Signal</keyword>
<sequence length="110" mass="11247">MSIRRITASTVATGVLILGLAAPAGADPWPTPEPGSPGHRDSQQLLDAATTELSSYVSSNFGAIVRDIIFPPTDGRTPAWAQVSMLGLVAGGALYEVTQGALGSSGVNLR</sequence>
<comment type="caution">
    <text evidence="2">The sequence shown here is derived from an EMBL/GenBank/DDBJ whole genome shotgun (WGS) entry which is preliminary data.</text>
</comment>